<feature type="chain" id="PRO_5043125498" evidence="1">
    <location>
        <begin position="19"/>
        <end position="104"/>
    </location>
</feature>
<keyword evidence="3" id="KW-1185">Reference proteome</keyword>
<reference evidence="4" key="1">
    <citation type="submission" date="2017-02" db="UniProtKB">
        <authorList>
            <consortium name="WormBaseParasite"/>
        </authorList>
    </citation>
    <scope>IDENTIFICATION</scope>
</reference>
<protein>
    <submittedName>
        <fullName evidence="4">Secreted protein</fullName>
    </submittedName>
</protein>
<dbReference type="EMBL" id="UYSL01021220">
    <property type="protein sequence ID" value="VDL77612.1"/>
    <property type="molecule type" value="Genomic_DNA"/>
</dbReference>
<evidence type="ECO:0000313" key="3">
    <source>
        <dbReference type="Proteomes" id="UP000271162"/>
    </source>
</evidence>
<organism evidence="4">
    <name type="scientific">Nippostrongylus brasiliensis</name>
    <name type="common">Rat hookworm</name>
    <dbReference type="NCBI Taxonomy" id="27835"/>
    <lineage>
        <taxon>Eukaryota</taxon>
        <taxon>Metazoa</taxon>
        <taxon>Ecdysozoa</taxon>
        <taxon>Nematoda</taxon>
        <taxon>Chromadorea</taxon>
        <taxon>Rhabditida</taxon>
        <taxon>Rhabditina</taxon>
        <taxon>Rhabditomorpha</taxon>
        <taxon>Strongyloidea</taxon>
        <taxon>Heligmosomidae</taxon>
        <taxon>Nippostrongylus</taxon>
    </lineage>
</organism>
<dbReference type="WBParaSite" id="NBR_0001402201-mRNA-1">
    <property type="protein sequence ID" value="NBR_0001402201-mRNA-1"/>
    <property type="gene ID" value="NBR_0001402201"/>
</dbReference>
<evidence type="ECO:0000313" key="2">
    <source>
        <dbReference type="EMBL" id="VDL77612.1"/>
    </source>
</evidence>
<accession>A0A0N4YBY7</accession>
<reference evidence="2 3" key="2">
    <citation type="submission" date="2018-11" db="EMBL/GenBank/DDBJ databases">
        <authorList>
            <consortium name="Pathogen Informatics"/>
        </authorList>
    </citation>
    <scope>NUCLEOTIDE SEQUENCE [LARGE SCALE GENOMIC DNA]</scope>
</reference>
<dbReference type="AlphaFoldDB" id="A0A0N4YBY7"/>
<dbReference type="Proteomes" id="UP000271162">
    <property type="component" value="Unassembled WGS sequence"/>
</dbReference>
<gene>
    <name evidence="2" type="ORF">NBR_LOCUS14023</name>
</gene>
<keyword evidence="1" id="KW-0732">Signal</keyword>
<evidence type="ECO:0000256" key="1">
    <source>
        <dbReference type="SAM" id="SignalP"/>
    </source>
</evidence>
<name>A0A0N4YBY7_NIPBR</name>
<feature type="signal peptide" evidence="1">
    <location>
        <begin position="1"/>
        <end position="18"/>
    </location>
</feature>
<proteinExistence type="predicted"/>
<sequence>MRLLVVVLAALLAAVSHAAPVPALEDVVADIAKTDVDRVRNLAKQSKEVVVKVGEKLGGAAEAVAKIAEPLKSFAYTAASAALTTLGANNPENVPGSDNNHGNY</sequence>
<evidence type="ECO:0000313" key="4">
    <source>
        <dbReference type="WBParaSite" id="NBR_0001402201-mRNA-1"/>
    </source>
</evidence>